<organism evidence="1 2">
    <name type="scientific">Parascaris univalens</name>
    <name type="common">Nematode worm</name>
    <dbReference type="NCBI Taxonomy" id="6257"/>
    <lineage>
        <taxon>Eukaryota</taxon>
        <taxon>Metazoa</taxon>
        <taxon>Ecdysozoa</taxon>
        <taxon>Nematoda</taxon>
        <taxon>Chromadorea</taxon>
        <taxon>Rhabditida</taxon>
        <taxon>Spirurina</taxon>
        <taxon>Ascaridomorpha</taxon>
        <taxon>Ascaridoidea</taxon>
        <taxon>Ascarididae</taxon>
        <taxon>Parascaris</taxon>
    </lineage>
</organism>
<dbReference type="Proteomes" id="UP000887569">
    <property type="component" value="Unplaced"/>
</dbReference>
<dbReference type="WBParaSite" id="PgR077_g037_t03">
    <property type="protein sequence ID" value="PgR077_g037_t03"/>
    <property type="gene ID" value="PgR077_g037"/>
</dbReference>
<keyword evidence="1" id="KW-1185">Reference proteome</keyword>
<dbReference type="WBParaSite" id="PgR077_g037_t01">
    <property type="protein sequence ID" value="PgR077_g037_t01"/>
    <property type="gene ID" value="PgR077_g037"/>
</dbReference>
<accession>A0A915C2I4</accession>
<dbReference type="AlphaFoldDB" id="A0A915C2I4"/>
<name>A0A915C2I4_PARUN</name>
<evidence type="ECO:0000313" key="1">
    <source>
        <dbReference type="Proteomes" id="UP000887569"/>
    </source>
</evidence>
<proteinExistence type="predicted"/>
<evidence type="ECO:0000313" key="2">
    <source>
        <dbReference type="WBParaSite" id="PgR077_g037_t01"/>
    </source>
</evidence>
<protein>
    <submittedName>
        <fullName evidence="2 3">Uncharacterized protein</fullName>
    </submittedName>
</protein>
<evidence type="ECO:0000313" key="3">
    <source>
        <dbReference type="WBParaSite" id="PgR077_g037_t03"/>
    </source>
</evidence>
<reference evidence="2 3" key="1">
    <citation type="submission" date="2022-11" db="UniProtKB">
        <authorList>
            <consortium name="WormBaseParasite"/>
        </authorList>
    </citation>
    <scope>IDENTIFICATION</scope>
</reference>
<sequence length="61" mass="6831">MSDAGSNVSFIERDGGSEIMQKIGFRKSEDNILVFEINPFNFHLISAVISSFMQLISLYVS</sequence>